<name>A0A2S3GYL1_9POAL</name>
<dbReference type="EMBL" id="CM008047">
    <property type="protein sequence ID" value="PAN11259.1"/>
    <property type="molecule type" value="Genomic_DNA"/>
</dbReference>
<dbReference type="AlphaFoldDB" id="A0A2S3GYL1"/>
<dbReference type="PANTHER" id="PTHR34271">
    <property type="entry name" value="NUCLEOLAR HISTONE METHYLTRANSFERASE-RELATED PROTEIN"/>
    <property type="match status" value="1"/>
</dbReference>
<organism evidence="3">
    <name type="scientific">Panicum hallii</name>
    <dbReference type="NCBI Taxonomy" id="206008"/>
    <lineage>
        <taxon>Eukaryota</taxon>
        <taxon>Viridiplantae</taxon>
        <taxon>Streptophyta</taxon>
        <taxon>Embryophyta</taxon>
        <taxon>Tracheophyta</taxon>
        <taxon>Spermatophyta</taxon>
        <taxon>Magnoliopsida</taxon>
        <taxon>Liliopsida</taxon>
        <taxon>Poales</taxon>
        <taxon>Poaceae</taxon>
        <taxon>PACMAD clade</taxon>
        <taxon>Panicoideae</taxon>
        <taxon>Panicodae</taxon>
        <taxon>Paniceae</taxon>
        <taxon>Panicinae</taxon>
        <taxon>Panicum</taxon>
        <taxon>Panicum sect. Panicum</taxon>
    </lineage>
</organism>
<sequence length="264" mass="29482">MKLPAQSPSARTTSSFRQLKTIIKNCSYNCTTSKDNVKVYTQKSVRVSRRGRGISKADSGTPPRQRRAMPARRGRARKGDRRIDAAIDHFTVMGYAARDVRAVVAHLLEVYGGPSAWPLLEDGSYQVVQEKLFEKEDEEKQKQDQPLLLEGQQVEELPPQLLEEAVDEAPPKNNESILQVGEEVPAETESPHEEVEAPMFIVIEPHPLEAMAPLTEALRTGGATRPCYGWISESEDEEELTGQHHEVHVPSSGGDLVCKRKRVH</sequence>
<feature type="compositionally biased region" description="Basic residues" evidence="1">
    <location>
        <begin position="64"/>
        <end position="79"/>
    </location>
</feature>
<evidence type="ECO:0000256" key="1">
    <source>
        <dbReference type="SAM" id="MobiDB-lite"/>
    </source>
</evidence>
<accession>A0A2S3GYL1</accession>
<dbReference type="Gramene" id="PAN11259">
    <property type="protein sequence ID" value="PAN11259"/>
    <property type="gene ID" value="PAHAL_2G194400"/>
</dbReference>
<dbReference type="Gramene" id="PAN11257">
    <property type="protein sequence ID" value="PAN11257"/>
    <property type="gene ID" value="PAHAL_2G194400"/>
</dbReference>
<reference evidence="3" key="1">
    <citation type="submission" date="2018-04" db="EMBL/GenBank/DDBJ databases">
        <title>WGS assembly of Panicum hallii.</title>
        <authorList>
            <person name="Lovell J."/>
            <person name="Jenkins J."/>
            <person name="Lowry D."/>
            <person name="Mamidi S."/>
            <person name="Sreedasyam A."/>
            <person name="Weng X."/>
            <person name="Barry K."/>
            <person name="Bonette J."/>
            <person name="Campitelli B."/>
            <person name="Daum C."/>
            <person name="Gordon S."/>
            <person name="Gould B."/>
            <person name="Lipzen A."/>
            <person name="Macqueen A."/>
            <person name="Palacio-Mejia J."/>
            <person name="Plott C."/>
            <person name="Shakirov E."/>
            <person name="Shu S."/>
            <person name="Yoshinaga Y."/>
            <person name="Zane M."/>
            <person name="Rokhsar D."/>
            <person name="Grimwood J."/>
            <person name="Schmutz J."/>
            <person name="Juenger T."/>
        </authorList>
    </citation>
    <scope>NUCLEOTIDE SEQUENCE [LARGE SCALE GENOMIC DNA]</scope>
    <source>
        <strain evidence="3">FIL2</strain>
    </source>
</reference>
<protein>
    <recommendedName>
        <fullName evidence="2">WIYLD domain-containing protein</fullName>
    </recommendedName>
</protein>
<dbReference type="InterPro" id="IPR018848">
    <property type="entry name" value="WIYLD_domain"/>
</dbReference>
<feature type="domain" description="WIYLD" evidence="2">
    <location>
        <begin position="77"/>
        <end position="138"/>
    </location>
</feature>
<gene>
    <name evidence="3" type="ORF">PAHAL_2G194400</name>
</gene>
<evidence type="ECO:0000259" key="2">
    <source>
        <dbReference type="Pfam" id="PF10440"/>
    </source>
</evidence>
<evidence type="ECO:0000313" key="3">
    <source>
        <dbReference type="EMBL" id="PAN11259.1"/>
    </source>
</evidence>
<dbReference type="InterPro" id="IPR043017">
    <property type="entry name" value="WIYLD_dom_sf"/>
</dbReference>
<proteinExistence type="predicted"/>
<dbReference type="PANTHER" id="PTHR34271:SF18">
    <property type="entry name" value="WIYLD DOMAIN-CONTAINING PROTEIN"/>
    <property type="match status" value="1"/>
</dbReference>
<dbReference type="EMBL" id="CM008047">
    <property type="protein sequence ID" value="PAN11257.1"/>
    <property type="molecule type" value="Genomic_DNA"/>
</dbReference>
<feature type="region of interest" description="Disordered" evidence="1">
    <location>
        <begin position="48"/>
        <end position="79"/>
    </location>
</feature>
<dbReference type="Proteomes" id="UP000243499">
    <property type="component" value="Chromosome 2"/>
</dbReference>
<dbReference type="Gene3D" id="1.10.8.850">
    <property type="entry name" value="Histone-lysine N methyltransferase , C-terminal domain-like"/>
    <property type="match status" value="1"/>
</dbReference>
<dbReference type="Pfam" id="PF10440">
    <property type="entry name" value="WIYLD"/>
    <property type="match status" value="1"/>
</dbReference>